<evidence type="ECO:0000259" key="4">
    <source>
        <dbReference type="Pfam" id="PF01872"/>
    </source>
</evidence>
<comment type="pathway">
    <text evidence="1">Cofactor biosynthesis; riboflavin biosynthesis.</text>
</comment>
<proteinExistence type="predicted"/>
<feature type="domain" description="Bacterial bifunctional deaminase-reductase C-terminal" evidence="4">
    <location>
        <begin position="4"/>
        <end position="179"/>
    </location>
</feature>
<sequence>MERPYILINFAISADGKIGTSSKGPSRFTAPADLERLLSIRERADAILVGRGTLEADEMSMTIPPERHPEKQPLRFVISRSGKFDPSHKVFQTTGGAIHLVVTEASAQVEDIKGTTLHRCSLEEFLSVAKNELGVTNLLCEGGGSLVKDLFALDAVDEINLTIAGHSLIGGKAAPTITGFPGDFLPASRAFQISHFEPTADGELFATWTR</sequence>
<dbReference type="Pfam" id="PF01872">
    <property type="entry name" value="RibD_C"/>
    <property type="match status" value="1"/>
</dbReference>
<dbReference type="Proteomes" id="UP000644507">
    <property type="component" value="Unassembled WGS sequence"/>
</dbReference>
<dbReference type="Gene3D" id="3.40.430.10">
    <property type="entry name" value="Dihydrofolate Reductase, subunit A"/>
    <property type="match status" value="1"/>
</dbReference>
<keyword evidence="6" id="KW-1185">Reference proteome</keyword>
<accession>A0A918THV0</accession>
<dbReference type="InterPro" id="IPR050765">
    <property type="entry name" value="Riboflavin_Biosynth_HTPR"/>
</dbReference>
<dbReference type="GO" id="GO:0009231">
    <property type="term" value="P:riboflavin biosynthetic process"/>
    <property type="evidence" value="ECO:0007669"/>
    <property type="project" value="InterPro"/>
</dbReference>
<dbReference type="PANTHER" id="PTHR38011">
    <property type="entry name" value="DIHYDROFOLATE REDUCTASE FAMILY PROTEIN (AFU_ORTHOLOGUE AFUA_8G06820)"/>
    <property type="match status" value="1"/>
</dbReference>
<evidence type="ECO:0000313" key="6">
    <source>
        <dbReference type="Proteomes" id="UP000644507"/>
    </source>
</evidence>
<dbReference type="GO" id="GO:0008703">
    <property type="term" value="F:5-amino-6-(5-phosphoribosylamino)uracil reductase activity"/>
    <property type="evidence" value="ECO:0007669"/>
    <property type="project" value="InterPro"/>
</dbReference>
<organism evidence="5 6">
    <name type="scientific">Roseibacillus persicicus</name>
    <dbReference type="NCBI Taxonomy" id="454148"/>
    <lineage>
        <taxon>Bacteria</taxon>
        <taxon>Pseudomonadati</taxon>
        <taxon>Verrucomicrobiota</taxon>
        <taxon>Verrucomicrobiia</taxon>
        <taxon>Verrucomicrobiales</taxon>
        <taxon>Verrucomicrobiaceae</taxon>
        <taxon>Roseibacillus</taxon>
    </lineage>
</organism>
<gene>
    <name evidence="5" type="ORF">GCM10007100_13010</name>
</gene>
<evidence type="ECO:0000256" key="3">
    <source>
        <dbReference type="ARBA" id="ARBA00023002"/>
    </source>
</evidence>
<dbReference type="InterPro" id="IPR024072">
    <property type="entry name" value="DHFR-like_dom_sf"/>
</dbReference>
<reference evidence="5" key="1">
    <citation type="journal article" date="2014" name="Int. J. Syst. Evol. Microbiol.">
        <title>Complete genome sequence of Corynebacterium casei LMG S-19264T (=DSM 44701T), isolated from a smear-ripened cheese.</title>
        <authorList>
            <consortium name="US DOE Joint Genome Institute (JGI-PGF)"/>
            <person name="Walter F."/>
            <person name="Albersmeier A."/>
            <person name="Kalinowski J."/>
            <person name="Ruckert C."/>
        </authorList>
    </citation>
    <scope>NUCLEOTIDE SEQUENCE</scope>
    <source>
        <strain evidence="5">KCTC 12988</strain>
    </source>
</reference>
<evidence type="ECO:0000313" key="5">
    <source>
        <dbReference type="EMBL" id="GHC48511.1"/>
    </source>
</evidence>
<evidence type="ECO:0000256" key="1">
    <source>
        <dbReference type="ARBA" id="ARBA00005104"/>
    </source>
</evidence>
<dbReference type="SUPFAM" id="SSF53597">
    <property type="entry name" value="Dihydrofolate reductase-like"/>
    <property type="match status" value="1"/>
</dbReference>
<comment type="caution">
    <text evidence="5">The sequence shown here is derived from an EMBL/GenBank/DDBJ whole genome shotgun (WGS) entry which is preliminary data.</text>
</comment>
<dbReference type="AlphaFoldDB" id="A0A918THV0"/>
<name>A0A918THV0_9BACT</name>
<keyword evidence="3" id="KW-0560">Oxidoreductase</keyword>
<dbReference type="PANTHER" id="PTHR38011:SF7">
    <property type="entry name" value="2,5-DIAMINO-6-RIBOSYLAMINO-4(3H)-PYRIMIDINONE 5'-PHOSPHATE REDUCTASE"/>
    <property type="match status" value="1"/>
</dbReference>
<dbReference type="RefSeq" id="WP_189568534.1">
    <property type="nucleotide sequence ID" value="NZ_BMXI01000004.1"/>
</dbReference>
<reference evidence="5" key="2">
    <citation type="submission" date="2020-09" db="EMBL/GenBank/DDBJ databases">
        <authorList>
            <person name="Sun Q."/>
            <person name="Kim S."/>
        </authorList>
    </citation>
    <scope>NUCLEOTIDE SEQUENCE</scope>
    <source>
        <strain evidence="5">KCTC 12988</strain>
    </source>
</reference>
<dbReference type="InterPro" id="IPR002734">
    <property type="entry name" value="RibDG_C"/>
</dbReference>
<evidence type="ECO:0000256" key="2">
    <source>
        <dbReference type="ARBA" id="ARBA00022857"/>
    </source>
</evidence>
<protein>
    <recommendedName>
        <fullName evidence="4">Bacterial bifunctional deaminase-reductase C-terminal domain-containing protein</fullName>
    </recommendedName>
</protein>
<dbReference type="EMBL" id="BMXI01000004">
    <property type="protein sequence ID" value="GHC48511.1"/>
    <property type="molecule type" value="Genomic_DNA"/>
</dbReference>
<keyword evidence="2" id="KW-0521">NADP</keyword>